<dbReference type="PANTHER" id="PTHR23232:SF118">
    <property type="entry name" value="ZINC FINGER PROTEIN 746"/>
    <property type="match status" value="1"/>
</dbReference>
<dbReference type="Pfam" id="PF01352">
    <property type="entry name" value="KRAB"/>
    <property type="match status" value="1"/>
</dbReference>
<protein>
    <recommendedName>
        <fullName evidence="1">KRAB domain-containing protein</fullName>
    </recommendedName>
</protein>
<dbReference type="Gene3D" id="6.10.140.140">
    <property type="match status" value="1"/>
</dbReference>
<dbReference type="InterPro" id="IPR036051">
    <property type="entry name" value="KRAB_dom_sf"/>
</dbReference>
<feature type="domain" description="KRAB" evidence="1">
    <location>
        <begin position="12"/>
        <end position="97"/>
    </location>
</feature>
<dbReference type="Ensembl" id="ENSOSUT00000010545.1">
    <property type="protein sequence ID" value="ENSOSUP00000010188.1"/>
    <property type="gene ID" value="ENSOSUG00000007443.1"/>
</dbReference>
<organism evidence="2 3">
    <name type="scientific">Otus sunia</name>
    <name type="common">Oriental scops-owl</name>
    <dbReference type="NCBI Taxonomy" id="257818"/>
    <lineage>
        <taxon>Eukaryota</taxon>
        <taxon>Metazoa</taxon>
        <taxon>Chordata</taxon>
        <taxon>Craniata</taxon>
        <taxon>Vertebrata</taxon>
        <taxon>Euteleostomi</taxon>
        <taxon>Archelosauria</taxon>
        <taxon>Archosauria</taxon>
        <taxon>Dinosauria</taxon>
        <taxon>Saurischia</taxon>
        <taxon>Theropoda</taxon>
        <taxon>Coelurosauria</taxon>
        <taxon>Aves</taxon>
        <taxon>Neognathae</taxon>
        <taxon>Neoaves</taxon>
        <taxon>Telluraves</taxon>
        <taxon>Strigiformes</taxon>
        <taxon>Strigidae</taxon>
        <taxon>Otus</taxon>
    </lineage>
</organism>
<dbReference type="SUPFAM" id="SSF109640">
    <property type="entry name" value="KRAB domain (Kruppel-associated box)"/>
    <property type="match status" value="1"/>
</dbReference>
<proteinExistence type="predicted"/>
<dbReference type="PANTHER" id="PTHR23232">
    <property type="entry name" value="KRAB DOMAIN C2H2 ZINC FINGER"/>
    <property type="match status" value="1"/>
</dbReference>
<evidence type="ECO:0000259" key="1">
    <source>
        <dbReference type="PROSITE" id="PS50805"/>
    </source>
</evidence>
<sequence>TYPPPRTRAPPVTFDDISVYFNEQEWERLDRWQKDLYRAVMRGNYEMLISLGKAQGLTPRVFLADLGCKMFPTKSCFLGMAGNSSVQLLKLRLHFSQ</sequence>
<name>A0A8C8ASG2_9STRI</name>
<dbReference type="AlphaFoldDB" id="A0A8C8ASG2"/>
<accession>A0A8C8ASG2</accession>
<evidence type="ECO:0000313" key="3">
    <source>
        <dbReference type="Proteomes" id="UP000694552"/>
    </source>
</evidence>
<dbReference type="SMART" id="SM00349">
    <property type="entry name" value="KRAB"/>
    <property type="match status" value="1"/>
</dbReference>
<dbReference type="Proteomes" id="UP000694552">
    <property type="component" value="Unplaced"/>
</dbReference>
<evidence type="ECO:0000313" key="2">
    <source>
        <dbReference type="Ensembl" id="ENSOSUP00000010188.1"/>
    </source>
</evidence>
<reference evidence="2" key="2">
    <citation type="submission" date="2025-09" db="UniProtKB">
        <authorList>
            <consortium name="Ensembl"/>
        </authorList>
    </citation>
    <scope>IDENTIFICATION</scope>
</reference>
<keyword evidence="3" id="KW-1185">Reference proteome</keyword>
<dbReference type="InterPro" id="IPR050169">
    <property type="entry name" value="Krueppel_C2H2_ZnF"/>
</dbReference>
<dbReference type="InterPro" id="IPR001909">
    <property type="entry name" value="KRAB"/>
</dbReference>
<dbReference type="CDD" id="cd07765">
    <property type="entry name" value="KRAB_A-box"/>
    <property type="match status" value="1"/>
</dbReference>
<dbReference type="PROSITE" id="PS50805">
    <property type="entry name" value="KRAB"/>
    <property type="match status" value="1"/>
</dbReference>
<dbReference type="GO" id="GO:0006355">
    <property type="term" value="P:regulation of DNA-templated transcription"/>
    <property type="evidence" value="ECO:0007669"/>
    <property type="project" value="InterPro"/>
</dbReference>
<reference evidence="2" key="1">
    <citation type="submission" date="2025-08" db="UniProtKB">
        <authorList>
            <consortium name="Ensembl"/>
        </authorList>
    </citation>
    <scope>IDENTIFICATION</scope>
</reference>